<reference evidence="3" key="3">
    <citation type="submission" date="2025-08" db="UniProtKB">
        <authorList>
            <consortium name="RefSeq"/>
        </authorList>
    </citation>
    <scope>IDENTIFICATION</scope>
    <source>
        <strain evidence="3">NI907</strain>
    </source>
</reference>
<proteinExistence type="predicted"/>
<sequence length="675" mass="75557">MVKVPNLFLSDEEIGKKNDDHRTDRKGLGATWTPSVQRVILQPRRALKRIGLLAIAVFLVYQFVVNIPTDVPIRDRRRPNYWNPNAGPGNDAWNRPPSAAAPGSKGTQMMTPAQPAEPAQPAKPAEVFSGHDIQFPALSASLHAIAGTGGFNRLNKNVLFAASSLKSVARLLPMACQMGQELRSYVHFVLMSRSDMDYLQLQAINGIDKSCRIMFHDARPDNSARSTEARMAEAIEKALSQITHYMNPQAIIVDNYAVEETYFMQTMKNHVTTHDTTLIEMPANGLEKLSWMTKLDSASLTVWNEVTFDILIHATPGASGSLARLLKSLRSADFSSSHVPHITIDLPNKVDPETAELLHKFVWPPGPARGSNSPRQFSVRHRIARKTLTEDESSVRFIESFWPTRPAHSHVLVLSPEAELSPNFFHYLKYSVLEYRYSYAAIHEESLSRLFGISLVSPDAYLEGSGPFEPPPVADDTAVPISKYSFLWQAPNNHAMLIFGGKWIELHDFVSQVLEVQGSTSREDLPELLSQKVMSTRFPAWLEHALRLCRARSYFTLYPSPAASPKMATVHTELQRPPEEYRDQQRSKKHRIGSDEPVILSRGPLLDTMLGGGVLAALYELPTISWDGATEGAVEHEARALKYITEFRQTVGGCDNEQVLDFRVDLFCANPKRRE</sequence>
<feature type="compositionally biased region" description="Low complexity" evidence="1">
    <location>
        <begin position="112"/>
        <end position="123"/>
    </location>
</feature>
<reference evidence="3" key="2">
    <citation type="submission" date="2019-10" db="EMBL/GenBank/DDBJ databases">
        <authorList>
            <consortium name="NCBI Genome Project"/>
        </authorList>
    </citation>
    <scope>NUCLEOTIDE SEQUENCE</scope>
    <source>
        <strain evidence="3">NI907</strain>
    </source>
</reference>
<accession>A0A6P8B355</accession>
<evidence type="ECO:0008006" key="4">
    <source>
        <dbReference type="Google" id="ProtNLM"/>
    </source>
</evidence>
<dbReference type="RefSeq" id="XP_030981666.1">
    <property type="nucleotide sequence ID" value="XM_031127542.1"/>
</dbReference>
<dbReference type="AlphaFoldDB" id="A0A6P8B355"/>
<dbReference type="PANTHER" id="PTHR33604:SF3">
    <property type="entry name" value="OSJNBA0004B13.7 PROTEIN"/>
    <property type="match status" value="1"/>
</dbReference>
<evidence type="ECO:0000256" key="1">
    <source>
        <dbReference type="SAM" id="MobiDB-lite"/>
    </source>
</evidence>
<keyword evidence="2" id="KW-1185">Reference proteome</keyword>
<dbReference type="KEGG" id="pgri:PgNI_07532"/>
<dbReference type="PANTHER" id="PTHR33604">
    <property type="entry name" value="OSJNBA0004B13.7 PROTEIN"/>
    <property type="match status" value="1"/>
</dbReference>
<evidence type="ECO:0000313" key="2">
    <source>
        <dbReference type="Proteomes" id="UP000515153"/>
    </source>
</evidence>
<protein>
    <recommendedName>
        <fullName evidence="4">Glycosyltransferase 2</fullName>
    </recommendedName>
</protein>
<dbReference type="OrthoDB" id="5397682at2759"/>
<evidence type="ECO:0000313" key="3">
    <source>
        <dbReference type="RefSeq" id="XP_030981666.1"/>
    </source>
</evidence>
<dbReference type="Proteomes" id="UP000515153">
    <property type="component" value="Unplaced"/>
</dbReference>
<name>A0A6P8B355_PYRGI</name>
<gene>
    <name evidence="3" type="ORF">PgNI_07532</name>
</gene>
<feature type="region of interest" description="Disordered" evidence="1">
    <location>
        <begin position="75"/>
        <end position="123"/>
    </location>
</feature>
<dbReference type="GeneID" id="41962451"/>
<organism evidence="2 3">
    <name type="scientific">Pyricularia grisea</name>
    <name type="common">Crabgrass-specific blast fungus</name>
    <name type="synonym">Magnaporthe grisea</name>
    <dbReference type="NCBI Taxonomy" id="148305"/>
    <lineage>
        <taxon>Eukaryota</taxon>
        <taxon>Fungi</taxon>
        <taxon>Dikarya</taxon>
        <taxon>Ascomycota</taxon>
        <taxon>Pezizomycotina</taxon>
        <taxon>Sordariomycetes</taxon>
        <taxon>Sordariomycetidae</taxon>
        <taxon>Magnaporthales</taxon>
        <taxon>Pyriculariaceae</taxon>
        <taxon>Pyricularia</taxon>
    </lineage>
</organism>
<reference evidence="3" key="1">
    <citation type="journal article" date="2019" name="Mol. Biol. Evol.">
        <title>Blast fungal genomes show frequent chromosomal changes, gene gains and losses, and effector gene turnover.</title>
        <authorList>
            <person name="Gomez Luciano L.B."/>
            <person name="Jason Tsai I."/>
            <person name="Chuma I."/>
            <person name="Tosa Y."/>
            <person name="Chen Y.H."/>
            <person name="Li J.Y."/>
            <person name="Li M.Y."/>
            <person name="Jade Lu M.Y."/>
            <person name="Nakayashiki H."/>
            <person name="Li W.H."/>
        </authorList>
    </citation>
    <scope>NUCLEOTIDE SEQUENCE</scope>
    <source>
        <strain evidence="3">NI907</strain>
    </source>
</reference>